<dbReference type="GO" id="GO:0008270">
    <property type="term" value="F:zinc ion binding"/>
    <property type="evidence" value="ECO:0007669"/>
    <property type="project" value="UniProtKB-KW"/>
</dbReference>
<dbReference type="SUPFAM" id="SSF51395">
    <property type="entry name" value="FMN-linked oxidoreductases"/>
    <property type="match status" value="1"/>
</dbReference>
<keyword evidence="13 20" id="KW-0560">Oxidoreductase</keyword>
<comment type="catalytic activity">
    <reaction evidence="17">
        <text>a 5,6-dihydrouridine in mRNA + NADP(+) = a uridine in mRNA + NADPH + H(+)</text>
        <dbReference type="Rhea" id="RHEA:69855"/>
        <dbReference type="Rhea" id="RHEA-COMP:14658"/>
        <dbReference type="Rhea" id="RHEA-COMP:17789"/>
        <dbReference type="ChEBI" id="CHEBI:15378"/>
        <dbReference type="ChEBI" id="CHEBI:57783"/>
        <dbReference type="ChEBI" id="CHEBI:58349"/>
        <dbReference type="ChEBI" id="CHEBI:65315"/>
        <dbReference type="ChEBI" id="CHEBI:74443"/>
    </reaction>
    <physiologicalReaction direction="right-to-left" evidence="17">
        <dbReference type="Rhea" id="RHEA:69857"/>
    </physiologicalReaction>
</comment>
<keyword evidence="11 19" id="KW-0862">Zinc</keyword>
<evidence type="ECO:0000256" key="4">
    <source>
        <dbReference type="ARBA" id="ARBA00022630"/>
    </source>
</evidence>
<keyword evidence="8 19" id="KW-0479">Metal-binding</keyword>
<keyword evidence="4 20" id="KW-0285">Flavoprotein</keyword>
<evidence type="ECO:0000256" key="6">
    <source>
        <dbReference type="ARBA" id="ARBA00022664"/>
    </source>
</evidence>
<evidence type="ECO:0000256" key="16">
    <source>
        <dbReference type="ARBA" id="ARBA00048342"/>
    </source>
</evidence>
<organism evidence="23 24">
    <name type="scientific">Powellomyces hirtus</name>
    <dbReference type="NCBI Taxonomy" id="109895"/>
    <lineage>
        <taxon>Eukaryota</taxon>
        <taxon>Fungi</taxon>
        <taxon>Fungi incertae sedis</taxon>
        <taxon>Chytridiomycota</taxon>
        <taxon>Chytridiomycota incertae sedis</taxon>
        <taxon>Chytridiomycetes</taxon>
        <taxon>Spizellomycetales</taxon>
        <taxon>Powellomycetaceae</taxon>
        <taxon>Powellomyces</taxon>
    </lineage>
</organism>
<dbReference type="GO" id="GO:0003723">
    <property type="term" value="F:RNA binding"/>
    <property type="evidence" value="ECO:0007669"/>
    <property type="project" value="TreeGrafter"/>
</dbReference>
<evidence type="ECO:0000313" key="24">
    <source>
        <dbReference type="Proteomes" id="UP000318582"/>
    </source>
</evidence>
<feature type="region of interest" description="Disordered" evidence="21">
    <location>
        <begin position="1"/>
        <end position="30"/>
    </location>
</feature>
<dbReference type="PANTHER" id="PTHR45846:SF1">
    <property type="entry name" value="TRNA-DIHYDROURIDINE(47) SYNTHASE [NAD(P)(+)]-LIKE"/>
    <property type="match status" value="1"/>
</dbReference>
<feature type="domain" description="C3H1-type" evidence="22">
    <location>
        <begin position="157"/>
        <end position="182"/>
    </location>
</feature>
<dbReference type="Proteomes" id="UP000318582">
    <property type="component" value="Unassembled WGS sequence"/>
</dbReference>
<evidence type="ECO:0000256" key="21">
    <source>
        <dbReference type="SAM" id="MobiDB-lite"/>
    </source>
</evidence>
<proteinExistence type="inferred from homology"/>
<keyword evidence="9" id="KW-0677">Repeat</keyword>
<dbReference type="PANTHER" id="PTHR45846">
    <property type="entry name" value="TRNA-DIHYDROURIDINE(47) SYNTHASE [NAD(P)(+)]-LIKE"/>
    <property type="match status" value="1"/>
</dbReference>
<dbReference type="CDD" id="cd02801">
    <property type="entry name" value="DUS_like_FMN"/>
    <property type="match status" value="1"/>
</dbReference>
<keyword evidence="14 20" id="KW-0520">NAD</keyword>
<dbReference type="GO" id="GO:0106414">
    <property type="term" value="F:mRNA dihydrouridine synthase activity"/>
    <property type="evidence" value="ECO:0007669"/>
    <property type="project" value="RHEA"/>
</dbReference>
<comment type="function">
    <text evidence="20">Catalyzes the synthesis of dihydrouridine, a modified base found in the D-loop of most tRNAs. Specifically modifies U47 in cytoplasmic tRNAs.</text>
</comment>
<evidence type="ECO:0000256" key="5">
    <source>
        <dbReference type="ARBA" id="ARBA00022643"/>
    </source>
</evidence>
<feature type="region of interest" description="Disordered" evidence="21">
    <location>
        <begin position="62"/>
        <end position="113"/>
    </location>
</feature>
<dbReference type="InterPro" id="IPR000571">
    <property type="entry name" value="Znf_CCCH"/>
</dbReference>
<accession>A0A507E7J7</accession>
<name>A0A507E7J7_9FUNG</name>
<dbReference type="FunFam" id="3.20.20.70:FF:000067">
    <property type="entry name" value="tRNA-dihydrouridine(47) synthase [NAD(P)(+)]"/>
    <property type="match status" value="1"/>
</dbReference>
<evidence type="ECO:0000256" key="3">
    <source>
        <dbReference type="ARBA" id="ARBA00022143"/>
    </source>
</evidence>
<keyword evidence="6" id="KW-0507">mRNA processing</keyword>
<protein>
    <recommendedName>
        <fullName evidence="3 20">tRNA-dihydrouridine(47) synthase [NAD(P)(+)]</fullName>
        <ecNumber evidence="2 20">1.3.1.89</ecNumber>
    </recommendedName>
    <alternativeName>
        <fullName evidence="20">tRNA-dihydrouridine synthase 3</fullName>
    </alternativeName>
</protein>
<evidence type="ECO:0000256" key="13">
    <source>
        <dbReference type="ARBA" id="ARBA00023002"/>
    </source>
</evidence>
<reference evidence="23 24" key="1">
    <citation type="journal article" date="2019" name="Sci. Rep.">
        <title>Comparative genomics of chytrid fungi reveal insights into the obligate biotrophic and pathogenic lifestyle of Synchytrium endobioticum.</title>
        <authorList>
            <person name="van de Vossenberg B.T.L.H."/>
            <person name="Warris S."/>
            <person name="Nguyen H.D.T."/>
            <person name="van Gent-Pelzer M.P.E."/>
            <person name="Joly D.L."/>
            <person name="van de Geest H.C."/>
            <person name="Bonants P.J.M."/>
            <person name="Smith D.S."/>
            <person name="Levesque C.A."/>
            <person name="van der Lee T.A.J."/>
        </authorList>
    </citation>
    <scope>NUCLEOTIDE SEQUENCE [LARGE SCALE GENOMIC DNA]</scope>
    <source>
        <strain evidence="23 24">CBS 809.83</strain>
    </source>
</reference>
<evidence type="ECO:0000256" key="1">
    <source>
        <dbReference type="ARBA" id="ARBA00001917"/>
    </source>
</evidence>
<dbReference type="STRING" id="109895.A0A507E7J7"/>
<keyword evidence="24" id="KW-1185">Reference proteome</keyword>
<dbReference type="EC" id="1.3.1.89" evidence="2 20"/>
<dbReference type="GO" id="GO:0006397">
    <property type="term" value="P:mRNA processing"/>
    <property type="evidence" value="ECO:0007669"/>
    <property type="project" value="UniProtKB-KW"/>
</dbReference>
<feature type="compositionally biased region" description="Basic and acidic residues" evidence="21">
    <location>
        <begin position="62"/>
        <end position="84"/>
    </location>
</feature>
<feature type="zinc finger region" description="C3H1-type" evidence="19">
    <location>
        <begin position="157"/>
        <end position="182"/>
    </location>
</feature>
<comment type="catalytic activity">
    <reaction evidence="18">
        <text>5,6-dihydrouridine(47) in tRNA + NADP(+) = uridine(47) in tRNA + NADPH + H(+)</text>
        <dbReference type="Rhea" id="RHEA:53360"/>
        <dbReference type="Rhea" id="RHEA-COMP:13539"/>
        <dbReference type="Rhea" id="RHEA-COMP:13540"/>
        <dbReference type="ChEBI" id="CHEBI:15378"/>
        <dbReference type="ChEBI" id="CHEBI:57783"/>
        <dbReference type="ChEBI" id="CHEBI:58349"/>
        <dbReference type="ChEBI" id="CHEBI:65315"/>
        <dbReference type="ChEBI" id="CHEBI:74443"/>
        <dbReference type="EC" id="1.3.1.89"/>
    </reaction>
    <physiologicalReaction direction="right-to-left" evidence="18">
        <dbReference type="Rhea" id="RHEA:53362"/>
    </physiologicalReaction>
</comment>
<sequence length="678" mass="76160">MSGDSSFKAEPTEVVPPATAAVETTRAGTAPIKAQYLKANRKRPAEEVVASPAANDAAFEAIHDTKRLKGEETTSAADDHDQEKLGAAAPKQERGRKDKKRRGQNKGRERAHAGVSDEIRLCAEIAQGKICHREPNCRYSHDVAAYVAIKGPDLGTECPVFNVYGKCKFGVKCRYGGAHTDANGNQVVDEEKAARVSESDVVKNTCDRDFQKKIRGRDIETPRTDAYMNWLIEAKAKRAEIMDKQNKEAAAAKNAESGSKEIDVATVLSPEEEEEQVRRQAEKLKKREERQAILDQFDHDPANIRFRCDRKKMLDFRGKTYLAPLTTVGNLPFRRVCKSFGVDITCGEMAMATNLLQGQQHEWALTKRHVSEDIFGVQIAGNSAQSILKCCESIKQSGTEVDFIDLNLGCPVDAITRVGAGSALLETRGKLYDICAGATYVLDDIPFTVKIRKGVYTNSPIAARLVPKFWECGVSMVSIHGRSKEQRYTKLADWDYISEIGSNIRRSADMKNLTFFGNGDVMSHEDYWQHLEQANVDGAMIGRGALIKPWLFTEIKERRVWDISSTERFDILKQFVNYGLEYWGSDTQGVNCTRRFLCEWMSFQYRYIPVGLLEVLPQKINDRPPPFYGRDELETLLASSNSEDWVKVTEMILGKAPESFQFIPKHKSNSYENDNYEG</sequence>
<evidence type="ECO:0000256" key="14">
    <source>
        <dbReference type="ARBA" id="ARBA00023027"/>
    </source>
</evidence>
<evidence type="ECO:0000256" key="7">
    <source>
        <dbReference type="ARBA" id="ARBA00022694"/>
    </source>
</evidence>
<dbReference type="InterPro" id="IPR035587">
    <property type="entry name" value="DUS-like_FMN-bd"/>
</dbReference>
<evidence type="ECO:0000256" key="17">
    <source>
        <dbReference type="ARBA" id="ARBA00049447"/>
    </source>
</evidence>
<keyword evidence="12 20" id="KW-0521">NADP</keyword>
<comment type="cofactor">
    <cofactor evidence="1 20">
        <name>FMN</name>
        <dbReference type="ChEBI" id="CHEBI:58210"/>
    </cofactor>
</comment>
<evidence type="ECO:0000256" key="19">
    <source>
        <dbReference type="PROSITE-ProRule" id="PRU00723"/>
    </source>
</evidence>
<evidence type="ECO:0000256" key="18">
    <source>
        <dbReference type="ARBA" id="ARBA00049513"/>
    </source>
</evidence>
<evidence type="ECO:0000256" key="10">
    <source>
        <dbReference type="ARBA" id="ARBA00022771"/>
    </source>
</evidence>
<comment type="catalytic activity">
    <reaction evidence="15">
        <text>5,6-dihydrouridine(47) in tRNA + NAD(+) = uridine(47) in tRNA + NADH + H(+)</text>
        <dbReference type="Rhea" id="RHEA:53364"/>
        <dbReference type="Rhea" id="RHEA-COMP:13539"/>
        <dbReference type="Rhea" id="RHEA-COMP:13540"/>
        <dbReference type="ChEBI" id="CHEBI:15378"/>
        <dbReference type="ChEBI" id="CHEBI:57540"/>
        <dbReference type="ChEBI" id="CHEBI:57945"/>
        <dbReference type="ChEBI" id="CHEBI:65315"/>
        <dbReference type="ChEBI" id="CHEBI:74443"/>
        <dbReference type="EC" id="1.3.1.89"/>
    </reaction>
    <physiologicalReaction direction="right-to-left" evidence="15">
        <dbReference type="Rhea" id="RHEA:53366"/>
    </physiologicalReaction>
</comment>
<feature type="zinc finger region" description="C3H1-type" evidence="19">
    <location>
        <begin position="116"/>
        <end position="144"/>
    </location>
</feature>
<dbReference type="Pfam" id="PF25585">
    <property type="entry name" value="zf-CCCH_DUS3L"/>
    <property type="match status" value="2"/>
</dbReference>
<keyword evidence="10 19" id="KW-0863">Zinc-finger</keyword>
<evidence type="ECO:0000259" key="22">
    <source>
        <dbReference type="PROSITE" id="PS50103"/>
    </source>
</evidence>
<dbReference type="GO" id="GO:0050660">
    <property type="term" value="F:flavin adenine dinucleotide binding"/>
    <property type="evidence" value="ECO:0007669"/>
    <property type="project" value="UniProtKB-UniRule"/>
</dbReference>
<comment type="caution">
    <text evidence="23">The sequence shown here is derived from an EMBL/GenBank/DDBJ whole genome shotgun (WGS) entry which is preliminary data.</text>
</comment>
<dbReference type="Pfam" id="PF01207">
    <property type="entry name" value="Dus"/>
    <property type="match status" value="1"/>
</dbReference>
<evidence type="ECO:0000256" key="9">
    <source>
        <dbReference type="ARBA" id="ARBA00022737"/>
    </source>
</evidence>
<dbReference type="PROSITE" id="PS01136">
    <property type="entry name" value="UPF0034"/>
    <property type="match status" value="1"/>
</dbReference>
<dbReference type="Gene3D" id="3.20.20.70">
    <property type="entry name" value="Aldolase class I"/>
    <property type="match status" value="1"/>
</dbReference>
<evidence type="ECO:0000256" key="8">
    <source>
        <dbReference type="ARBA" id="ARBA00022723"/>
    </source>
</evidence>
<evidence type="ECO:0000256" key="2">
    <source>
        <dbReference type="ARBA" id="ARBA00012376"/>
    </source>
</evidence>
<dbReference type="EMBL" id="QEAQ01000021">
    <property type="protein sequence ID" value="TPX59816.1"/>
    <property type="molecule type" value="Genomic_DNA"/>
</dbReference>
<keyword evidence="5 20" id="KW-0288">FMN</keyword>
<dbReference type="AlphaFoldDB" id="A0A507E7J7"/>
<evidence type="ECO:0000313" key="23">
    <source>
        <dbReference type="EMBL" id="TPX59816.1"/>
    </source>
</evidence>
<dbReference type="Gene3D" id="4.10.1000.10">
    <property type="entry name" value="Zinc finger, CCCH-type"/>
    <property type="match status" value="1"/>
</dbReference>
<gene>
    <name evidence="23" type="ORF">PhCBS80983_g02196</name>
</gene>
<dbReference type="InterPro" id="IPR018517">
    <property type="entry name" value="tRNA_hU_synthase_CS"/>
</dbReference>
<evidence type="ECO:0000256" key="11">
    <source>
        <dbReference type="ARBA" id="ARBA00022833"/>
    </source>
</evidence>
<comment type="catalytic activity">
    <reaction evidence="16">
        <text>a 5,6-dihydrouridine in mRNA + NAD(+) = a uridine in mRNA + NADH + H(+)</text>
        <dbReference type="Rhea" id="RHEA:69851"/>
        <dbReference type="Rhea" id="RHEA-COMP:14658"/>
        <dbReference type="Rhea" id="RHEA-COMP:17789"/>
        <dbReference type="ChEBI" id="CHEBI:15378"/>
        <dbReference type="ChEBI" id="CHEBI:57540"/>
        <dbReference type="ChEBI" id="CHEBI:57945"/>
        <dbReference type="ChEBI" id="CHEBI:65315"/>
        <dbReference type="ChEBI" id="CHEBI:74443"/>
    </reaction>
    <physiologicalReaction direction="right-to-left" evidence="16">
        <dbReference type="Rhea" id="RHEA:69853"/>
    </physiologicalReaction>
</comment>
<evidence type="ECO:0000256" key="20">
    <source>
        <dbReference type="RuleBase" id="RU291113"/>
    </source>
</evidence>
<keyword evidence="7 20" id="KW-0819">tRNA processing</keyword>
<comment type="similarity">
    <text evidence="20">Belongs to the dus family. Dus3 subfamily.</text>
</comment>
<evidence type="ECO:0000256" key="15">
    <source>
        <dbReference type="ARBA" id="ARBA00048266"/>
    </source>
</evidence>
<dbReference type="GO" id="GO:0102265">
    <property type="term" value="F:tRNA-dihydrouridine47 synthase activity"/>
    <property type="evidence" value="ECO:0007669"/>
    <property type="project" value="UniProtKB-EC"/>
</dbReference>
<dbReference type="InterPro" id="IPR013785">
    <property type="entry name" value="Aldolase_TIM"/>
</dbReference>
<feature type="domain" description="C3H1-type" evidence="22">
    <location>
        <begin position="116"/>
        <end position="144"/>
    </location>
</feature>
<dbReference type="PROSITE" id="PS50103">
    <property type="entry name" value="ZF_C3H1"/>
    <property type="match status" value="2"/>
</dbReference>
<evidence type="ECO:0000256" key="12">
    <source>
        <dbReference type="ARBA" id="ARBA00022857"/>
    </source>
</evidence>